<dbReference type="Proteomes" id="UP000609121">
    <property type="component" value="Unassembled WGS sequence"/>
</dbReference>
<evidence type="ECO:0000313" key="3">
    <source>
        <dbReference type="Proteomes" id="UP000609121"/>
    </source>
</evidence>
<gene>
    <name evidence="2" type="ORF">ICN82_04025</name>
</gene>
<evidence type="ECO:0000256" key="1">
    <source>
        <dbReference type="SAM" id="MobiDB-lite"/>
    </source>
</evidence>
<dbReference type="AlphaFoldDB" id="A0A8J6YW80"/>
<reference evidence="2" key="1">
    <citation type="submission" date="2020-09" db="EMBL/GenBank/DDBJ databases">
        <title>A novel bacterium of genus Mangrovicoccus, isolated from South China Sea.</title>
        <authorList>
            <person name="Huang H."/>
            <person name="Mo K."/>
            <person name="Hu Y."/>
        </authorList>
    </citation>
    <scope>NUCLEOTIDE SEQUENCE</scope>
    <source>
        <strain evidence="2">HB182678</strain>
    </source>
</reference>
<keyword evidence="3" id="KW-1185">Reference proteome</keyword>
<evidence type="ECO:0000313" key="2">
    <source>
        <dbReference type="EMBL" id="MBE3637369.1"/>
    </source>
</evidence>
<name>A0A8J6YW80_9RHOB</name>
<dbReference type="RefSeq" id="WP_193179890.1">
    <property type="nucleotide sequence ID" value="NZ_JACVXA010000008.1"/>
</dbReference>
<feature type="region of interest" description="Disordered" evidence="1">
    <location>
        <begin position="101"/>
        <end position="183"/>
    </location>
</feature>
<protein>
    <submittedName>
        <fullName evidence="2">Uncharacterized protein</fullName>
    </submittedName>
</protein>
<accession>A0A8J6YW80</accession>
<sequence length="183" mass="19169">MADGSGYDNTNSGIVFKPHDDQILSGSGKLNINGQETRVVMLFEQVSRDGKRELVLYQRVGPLFPNDRQDNEKAPQFSGPCDGPLSHMRIAAWKRSKDGRDFLSLKISERQQQGGGGGGGGQQGGNGWGGNQQGPQGGGYGNQQGGGYGGGTAHGGQQNHGGQQGYGNQRGGGGGYSDDEIPF</sequence>
<feature type="region of interest" description="Disordered" evidence="1">
    <location>
        <begin position="64"/>
        <end position="84"/>
    </location>
</feature>
<organism evidence="2 3">
    <name type="scientific">Mangrovicoccus algicola</name>
    <dbReference type="NCBI Taxonomy" id="2771008"/>
    <lineage>
        <taxon>Bacteria</taxon>
        <taxon>Pseudomonadati</taxon>
        <taxon>Pseudomonadota</taxon>
        <taxon>Alphaproteobacteria</taxon>
        <taxon>Rhodobacterales</taxon>
        <taxon>Paracoccaceae</taxon>
        <taxon>Mangrovicoccus</taxon>
    </lineage>
</organism>
<feature type="compositionally biased region" description="Gly residues" evidence="1">
    <location>
        <begin position="113"/>
        <end position="176"/>
    </location>
</feature>
<comment type="caution">
    <text evidence="2">The sequence shown here is derived from an EMBL/GenBank/DDBJ whole genome shotgun (WGS) entry which is preliminary data.</text>
</comment>
<dbReference type="EMBL" id="JACVXA010000008">
    <property type="protein sequence ID" value="MBE3637369.1"/>
    <property type="molecule type" value="Genomic_DNA"/>
</dbReference>
<proteinExistence type="predicted"/>